<dbReference type="GO" id="GO:0000155">
    <property type="term" value="F:phosphorelay sensor kinase activity"/>
    <property type="evidence" value="ECO:0007669"/>
    <property type="project" value="InterPro"/>
</dbReference>
<dbReference type="Proteomes" id="UP000094570">
    <property type="component" value="Unassembled WGS sequence"/>
</dbReference>
<dbReference type="PANTHER" id="PTHR34220:SF7">
    <property type="entry name" value="SENSOR HISTIDINE KINASE YPDA"/>
    <property type="match status" value="1"/>
</dbReference>
<dbReference type="PANTHER" id="PTHR34220">
    <property type="entry name" value="SENSOR HISTIDINE KINASE YPDA"/>
    <property type="match status" value="1"/>
</dbReference>
<evidence type="ECO:0000313" key="4">
    <source>
        <dbReference type="Proteomes" id="UP000094570"/>
    </source>
</evidence>
<protein>
    <recommendedName>
        <fullName evidence="2">Signal transduction histidine kinase internal region domain-containing protein</fullName>
    </recommendedName>
</protein>
<dbReference type="OrthoDB" id="2514702at2"/>
<dbReference type="SUPFAM" id="SSF55874">
    <property type="entry name" value="ATPase domain of HSP90 chaperone/DNA topoisomerase II/histidine kinase"/>
    <property type="match status" value="1"/>
</dbReference>
<feature type="transmembrane region" description="Helical" evidence="1">
    <location>
        <begin position="40"/>
        <end position="60"/>
    </location>
</feature>
<proteinExistence type="predicted"/>
<comment type="caution">
    <text evidence="3">The sequence shown here is derived from an EMBL/GenBank/DDBJ whole genome shotgun (WGS) entry which is preliminary data.</text>
</comment>
<feature type="transmembrane region" description="Helical" evidence="1">
    <location>
        <begin position="72"/>
        <end position="91"/>
    </location>
</feature>
<dbReference type="InterPro" id="IPR036890">
    <property type="entry name" value="HATPase_C_sf"/>
</dbReference>
<evidence type="ECO:0000259" key="2">
    <source>
        <dbReference type="Pfam" id="PF06580"/>
    </source>
</evidence>
<evidence type="ECO:0000313" key="3">
    <source>
        <dbReference type="EMBL" id="ODN30737.1"/>
    </source>
</evidence>
<feature type="transmembrane region" description="Helical" evidence="1">
    <location>
        <begin position="111"/>
        <end position="129"/>
    </location>
</feature>
<organism evidence="3 4">
    <name type="scientific">Fervidobacterium thailandense</name>
    <dbReference type="NCBI Taxonomy" id="1008305"/>
    <lineage>
        <taxon>Bacteria</taxon>
        <taxon>Thermotogati</taxon>
        <taxon>Thermotogota</taxon>
        <taxon>Thermotogae</taxon>
        <taxon>Thermotogales</taxon>
        <taxon>Fervidobacteriaceae</taxon>
        <taxon>Fervidobacterium</taxon>
    </lineage>
</organism>
<feature type="domain" description="Signal transduction histidine kinase internal region" evidence="2">
    <location>
        <begin position="151"/>
        <end position="217"/>
    </location>
</feature>
<dbReference type="Gene3D" id="3.30.565.10">
    <property type="entry name" value="Histidine kinase-like ATPase, C-terminal domain"/>
    <property type="match status" value="1"/>
</dbReference>
<gene>
    <name evidence="3" type="ORF">A4H02_04200</name>
</gene>
<dbReference type="InterPro" id="IPR010559">
    <property type="entry name" value="Sig_transdc_His_kin_internal"/>
</dbReference>
<keyword evidence="1" id="KW-1133">Transmembrane helix</keyword>
<keyword evidence="4" id="KW-1185">Reference proteome</keyword>
<sequence length="343" mass="39345">MKVGYWRRFDLLTIRLAVLQLIAFILFVLFASLIDFTNFLTPFLMSFAFVNLAYFLFVTLRKTYEGWHRFSRILWVFDVGNFIYSVFVSFATVESLLKAIAFRKISAESGLLYPPILTMISVVLALYITRLRDALEREMEARKSTESYLISLKSQLNPHFLFNVLNILAEMTRKDPKRAEDSIIKLAEYYRTVLKSPQIWTLGEEIEFLKSYMGLNRSILGELEMSWSIDVDEKLYGTPVPAMFLQPLVENAIKYGIKPCNGGYIRIEACKVNGQIILCIRNNVPSDFMVKGSITPDTGLTLTTERLRLTVGGTIDYGFESGEFKVTITLRGDGGANVRYRRR</sequence>
<reference evidence="4" key="1">
    <citation type="submission" date="2016-04" db="EMBL/GenBank/DDBJ databases">
        <title>The genome sequence project of a novel Fervidobacterium isolate from a hot spring in Thailand.</title>
        <authorList>
            <person name="Gonzalez J.M."/>
            <person name="Cuecas A."/>
            <person name="Kanoksilapatham W."/>
        </authorList>
    </citation>
    <scope>NUCLEOTIDE SEQUENCE [LARGE SCALE GENOMIC DNA]</scope>
    <source>
        <strain evidence="4">FC2004</strain>
    </source>
</reference>
<feature type="transmembrane region" description="Helical" evidence="1">
    <location>
        <begin position="12"/>
        <end position="34"/>
    </location>
</feature>
<evidence type="ECO:0000256" key="1">
    <source>
        <dbReference type="SAM" id="Phobius"/>
    </source>
</evidence>
<dbReference type="Pfam" id="PF06580">
    <property type="entry name" value="His_kinase"/>
    <property type="match status" value="1"/>
</dbReference>
<dbReference type="InterPro" id="IPR050640">
    <property type="entry name" value="Bact_2-comp_sensor_kinase"/>
</dbReference>
<name>A0A1E3G3C2_9BACT</name>
<dbReference type="GO" id="GO:0016020">
    <property type="term" value="C:membrane"/>
    <property type="evidence" value="ECO:0007669"/>
    <property type="project" value="InterPro"/>
</dbReference>
<dbReference type="EMBL" id="LWAF01000004">
    <property type="protein sequence ID" value="ODN30737.1"/>
    <property type="molecule type" value="Genomic_DNA"/>
</dbReference>
<dbReference type="STRING" id="1008305.A4H02_04200"/>
<keyword evidence="1" id="KW-0472">Membrane</keyword>
<dbReference type="AlphaFoldDB" id="A0A1E3G3C2"/>
<keyword evidence="1" id="KW-0812">Transmembrane</keyword>
<accession>A0A1E3G3C2</accession>
<dbReference type="RefSeq" id="WP_069292914.1">
    <property type="nucleotide sequence ID" value="NZ_CP140110.1"/>
</dbReference>